<dbReference type="OrthoDB" id="975426at2"/>
<dbReference type="Proteomes" id="UP000093807">
    <property type="component" value="Unassembled WGS sequence"/>
</dbReference>
<protein>
    <recommendedName>
        <fullName evidence="1">DUF5723 domain-containing protein</fullName>
    </recommendedName>
</protein>
<reference evidence="2 3" key="1">
    <citation type="submission" date="2016-06" db="EMBL/GenBank/DDBJ databases">
        <title>Draft genome sequence of Flavobacterium succinicans strain DD5b.</title>
        <authorList>
            <person name="Poehlein A."/>
            <person name="Daniel R."/>
            <person name="Simeonova D.D."/>
        </authorList>
    </citation>
    <scope>NUCLEOTIDE SEQUENCE [LARGE SCALE GENOMIC DNA]</scope>
    <source>
        <strain evidence="2 3">DD5b</strain>
    </source>
</reference>
<dbReference type="EMBL" id="JMTM01000006">
    <property type="protein sequence ID" value="OAZ05470.1"/>
    <property type="molecule type" value="Genomic_DNA"/>
</dbReference>
<evidence type="ECO:0000313" key="3">
    <source>
        <dbReference type="Proteomes" id="UP000093807"/>
    </source>
</evidence>
<dbReference type="RefSeq" id="WP_064714066.1">
    <property type="nucleotide sequence ID" value="NZ_JMTM01000006.1"/>
</dbReference>
<dbReference type="AlphaFoldDB" id="A0A199XUZ6"/>
<dbReference type="PATRIC" id="fig|29536.5.peg.168"/>
<dbReference type="InterPro" id="IPR043781">
    <property type="entry name" value="DUF5723"/>
</dbReference>
<comment type="caution">
    <text evidence="2">The sequence shown here is derived from an EMBL/GenBank/DDBJ whole genome shotgun (WGS) entry which is preliminary data.</text>
</comment>
<organism evidence="2 3">
    <name type="scientific">Flavobacterium succinicans</name>
    <dbReference type="NCBI Taxonomy" id="29536"/>
    <lineage>
        <taxon>Bacteria</taxon>
        <taxon>Pseudomonadati</taxon>
        <taxon>Bacteroidota</taxon>
        <taxon>Flavobacteriia</taxon>
        <taxon>Flavobacteriales</taxon>
        <taxon>Flavobacteriaceae</taxon>
        <taxon>Flavobacterium</taxon>
    </lineage>
</organism>
<proteinExistence type="predicted"/>
<name>A0A199XUZ6_9FLAO</name>
<dbReference type="Pfam" id="PF18990">
    <property type="entry name" value="DUF5723"/>
    <property type="match status" value="1"/>
</dbReference>
<sequence length="467" mass="51849">MRKITTIVLLFFVTVFLAQNKAVLYNFKAIPQSLSLNPGADVSYRWYAGIPLLSGISANVGSTGFSAYDLFANNGVNFNTKLRNVIFSTSRNDKVSLNQQLEVFQGGFKVGDWNNTAYISFGMYEEVDVLSYVPKDLAILALDGNQNYLGKYFNLSDLSARAEMLSVFHVGYNKKINKKIIVGVRGKIYSSIFDARSTKNSGYLFTVPFSGNTVYEQIISANMLLNTSGIAKYDDKGDDSDIVKDIQKRAFLGGNLGLGFDAGITYYPKKDIQITASILDIGFIRHTKEVESYTAKGIYKYQGILPDFFSGTGGNNVTEEFEKAFPRDTLYGSYTSWRPVKFNASAQYSFGQTEEESCNCKPDDGTENYNNSVGLQYFAMSTPRAPMMALTAFYRKKLFTGLEAKATYTVDSFSSRNVGLGLSTQMGPVNFYLMADNLLELQDVAKAQGASFQLGFNLIFDEEKEGE</sequence>
<accession>A0A199XUZ6</accession>
<feature type="domain" description="DUF5723" evidence="1">
    <location>
        <begin position="38"/>
        <end position="436"/>
    </location>
</feature>
<keyword evidence="3" id="KW-1185">Reference proteome</keyword>
<evidence type="ECO:0000259" key="1">
    <source>
        <dbReference type="Pfam" id="PF18990"/>
    </source>
</evidence>
<gene>
    <name evidence="2" type="ORF">FLB_01640</name>
</gene>
<evidence type="ECO:0000313" key="2">
    <source>
        <dbReference type="EMBL" id="OAZ05470.1"/>
    </source>
</evidence>